<feature type="compositionally biased region" description="Polar residues" evidence="1">
    <location>
        <begin position="54"/>
        <end position="70"/>
    </location>
</feature>
<name>A0AAE1UI25_9EUCA</name>
<accession>A0AAE1UI25</accession>
<feature type="region of interest" description="Disordered" evidence="1">
    <location>
        <begin position="1"/>
        <end position="82"/>
    </location>
</feature>
<proteinExistence type="predicted"/>
<dbReference type="Proteomes" id="UP001292094">
    <property type="component" value="Unassembled WGS sequence"/>
</dbReference>
<gene>
    <name evidence="2" type="ORF">Pmani_004844</name>
</gene>
<comment type="caution">
    <text evidence="2">The sequence shown here is derived from an EMBL/GenBank/DDBJ whole genome shotgun (WGS) entry which is preliminary data.</text>
</comment>
<protein>
    <submittedName>
        <fullName evidence="2">Uncharacterized protein</fullName>
    </submittedName>
</protein>
<evidence type="ECO:0000313" key="2">
    <source>
        <dbReference type="EMBL" id="KAK4324497.1"/>
    </source>
</evidence>
<dbReference type="AlphaFoldDB" id="A0AAE1UI25"/>
<feature type="compositionally biased region" description="Basic and acidic residues" evidence="1">
    <location>
        <begin position="26"/>
        <end position="38"/>
    </location>
</feature>
<sequence length="82" mass="8919">MGVDLILNRRGHEHLHPSHQTLSQGDLKDSEVGTEVRRALARHRQGGAKGLVGQESSRGSSSTKIQNSVVNVDEGQQELKPL</sequence>
<reference evidence="2" key="1">
    <citation type="submission" date="2023-11" db="EMBL/GenBank/DDBJ databases">
        <title>Genome assemblies of two species of porcelain crab, Petrolisthes cinctipes and Petrolisthes manimaculis (Anomura: Porcellanidae).</title>
        <authorList>
            <person name="Angst P."/>
        </authorList>
    </citation>
    <scope>NUCLEOTIDE SEQUENCE</scope>
    <source>
        <strain evidence="2">PB745_02</strain>
        <tissue evidence="2">Gill</tissue>
    </source>
</reference>
<dbReference type="EMBL" id="JAWZYT010000355">
    <property type="protein sequence ID" value="KAK4324497.1"/>
    <property type="molecule type" value="Genomic_DNA"/>
</dbReference>
<organism evidence="2 3">
    <name type="scientific">Petrolisthes manimaculis</name>
    <dbReference type="NCBI Taxonomy" id="1843537"/>
    <lineage>
        <taxon>Eukaryota</taxon>
        <taxon>Metazoa</taxon>
        <taxon>Ecdysozoa</taxon>
        <taxon>Arthropoda</taxon>
        <taxon>Crustacea</taxon>
        <taxon>Multicrustacea</taxon>
        <taxon>Malacostraca</taxon>
        <taxon>Eumalacostraca</taxon>
        <taxon>Eucarida</taxon>
        <taxon>Decapoda</taxon>
        <taxon>Pleocyemata</taxon>
        <taxon>Anomura</taxon>
        <taxon>Galatheoidea</taxon>
        <taxon>Porcellanidae</taxon>
        <taxon>Petrolisthes</taxon>
    </lineage>
</organism>
<evidence type="ECO:0000256" key="1">
    <source>
        <dbReference type="SAM" id="MobiDB-lite"/>
    </source>
</evidence>
<evidence type="ECO:0000313" key="3">
    <source>
        <dbReference type="Proteomes" id="UP001292094"/>
    </source>
</evidence>
<keyword evidence="3" id="KW-1185">Reference proteome</keyword>